<dbReference type="Proteomes" id="UP000747110">
    <property type="component" value="Unassembled WGS sequence"/>
</dbReference>
<dbReference type="AlphaFoldDB" id="A0A8J4CF90"/>
<dbReference type="Proteomes" id="UP000722791">
    <property type="component" value="Unassembled WGS sequence"/>
</dbReference>
<protein>
    <submittedName>
        <fullName evidence="1">Uncharacterized protein</fullName>
    </submittedName>
</protein>
<name>A0A8J4CF90_9CHLO</name>
<accession>A0A8J4CF90</accession>
<evidence type="ECO:0000313" key="2">
    <source>
        <dbReference type="EMBL" id="GIM12778.1"/>
    </source>
</evidence>
<dbReference type="EMBL" id="BNCQ01000045">
    <property type="protein sequence ID" value="GIM12778.1"/>
    <property type="molecule type" value="Genomic_DNA"/>
</dbReference>
<evidence type="ECO:0000313" key="3">
    <source>
        <dbReference type="Proteomes" id="UP000747110"/>
    </source>
</evidence>
<reference evidence="1" key="1">
    <citation type="journal article" date="2021" name="Proc. Natl. Acad. Sci. U.S.A.">
        <title>Three genomes in the algal genus Volvox reveal the fate of a haploid sex-determining region after a transition to homothallism.</title>
        <authorList>
            <person name="Yamamoto K."/>
            <person name="Hamaji T."/>
            <person name="Kawai-Toyooka H."/>
            <person name="Matsuzaki R."/>
            <person name="Takahashi F."/>
            <person name="Nishimura Y."/>
            <person name="Kawachi M."/>
            <person name="Noguchi H."/>
            <person name="Minakuchi Y."/>
            <person name="Umen J.G."/>
            <person name="Toyoda A."/>
            <person name="Nozaki H."/>
        </authorList>
    </citation>
    <scope>NUCLEOTIDE SEQUENCE</scope>
    <source>
        <strain evidence="2">NIES-3785</strain>
        <strain evidence="1">NIES-3786</strain>
    </source>
</reference>
<keyword evidence="3" id="KW-1185">Reference proteome</keyword>
<organism evidence="1 3">
    <name type="scientific">Volvox reticuliferus</name>
    <dbReference type="NCBI Taxonomy" id="1737510"/>
    <lineage>
        <taxon>Eukaryota</taxon>
        <taxon>Viridiplantae</taxon>
        <taxon>Chlorophyta</taxon>
        <taxon>core chlorophytes</taxon>
        <taxon>Chlorophyceae</taxon>
        <taxon>CS clade</taxon>
        <taxon>Chlamydomonadales</taxon>
        <taxon>Volvocaceae</taxon>
        <taxon>Volvox</taxon>
    </lineage>
</organism>
<comment type="caution">
    <text evidence="1">The sequence shown here is derived from an EMBL/GenBank/DDBJ whole genome shotgun (WGS) entry which is preliminary data.</text>
</comment>
<proteinExistence type="predicted"/>
<evidence type="ECO:0000313" key="1">
    <source>
        <dbReference type="EMBL" id="GIL80556.1"/>
    </source>
</evidence>
<dbReference type="EMBL" id="BNCP01000019">
    <property type="protein sequence ID" value="GIL80556.1"/>
    <property type="molecule type" value="Genomic_DNA"/>
</dbReference>
<sequence length="99" mass="12030">MIFPYLILLGPIQELFRMHEFHHEGNQYWDYHPDVLNAGQRPWDHYVRHGRGEGRGWPSQAFKDKYVRNNRDVAEKWQGDPYRHYCLHGRGEGRLWPQD</sequence>
<gene>
    <name evidence="1" type="ORF">Vretifemale_9741</name>
    <name evidence="2" type="ORF">Vretimale_16021</name>
</gene>